<gene>
    <name evidence="2" type="ORF">D5H78_10500</name>
</gene>
<accession>A0A3A3Z0R4</accession>
<dbReference type="AlphaFoldDB" id="A0A3A3Z0R4"/>
<dbReference type="Gene3D" id="3.10.20.520">
    <property type="entry name" value="Phenylacetic acid degradation B"/>
    <property type="match status" value="1"/>
</dbReference>
<evidence type="ECO:0000256" key="1">
    <source>
        <dbReference type="SAM" id="MobiDB-lite"/>
    </source>
</evidence>
<evidence type="ECO:0000313" key="2">
    <source>
        <dbReference type="EMBL" id="RJK95996.1"/>
    </source>
</evidence>
<evidence type="ECO:0000313" key="3">
    <source>
        <dbReference type="Proteomes" id="UP000265614"/>
    </source>
</evidence>
<proteinExistence type="predicted"/>
<dbReference type="Proteomes" id="UP000265614">
    <property type="component" value="Unassembled WGS sequence"/>
</dbReference>
<keyword evidence="3" id="KW-1185">Reference proteome</keyword>
<protein>
    <submittedName>
        <fullName evidence="2">1,2-phenylacetyl-CoA epoxidase subunit B</fullName>
    </submittedName>
</protein>
<dbReference type="EMBL" id="QZEZ01000004">
    <property type="protein sequence ID" value="RJK95996.1"/>
    <property type="molecule type" value="Genomic_DNA"/>
</dbReference>
<dbReference type="InterPro" id="IPR038693">
    <property type="entry name" value="PaaB_sf"/>
</dbReference>
<name>A0A3A3Z0R4_9ACTN</name>
<feature type="compositionally biased region" description="Basic and acidic residues" evidence="1">
    <location>
        <begin position="1"/>
        <end position="10"/>
    </location>
</feature>
<reference evidence="2 3" key="1">
    <citation type="submission" date="2018-09" db="EMBL/GenBank/DDBJ databases">
        <title>YIM 75000 draft genome.</title>
        <authorList>
            <person name="Tang S."/>
            <person name="Feng Y."/>
        </authorList>
    </citation>
    <scope>NUCLEOTIDE SEQUENCE [LARGE SCALE GENOMIC DNA]</scope>
    <source>
        <strain evidence="2 3">YIM 75000</strain>
    </source>
</reference>
<dbReference type="Pfam" id="PF06243">
    <property type="entry name" value="PaaB"/>
    <property type="match status" value="1"/>
</dbReference>
<feature type="region of interest" description="Disordered" evidence="1">
    <location>
        <begin position="1"/>
        <end position="31"/>
    </location>
</feature>
<dbReference type="InterPro" id="IPR009359">
    <property type="entry name" value="PaaB"/>
</dbReference>
<dbReference type="OrthoDB" id="8593533at2"/>
<organism evidence="2 3">
    <name type="scientific">Vallicoccus soli</name>
    <dbReference type="NCBI Taxonomy" id="2339232"/>
    <lineage>
        <taxon>Bacteria</taxon>
        <taxon>Bacillati</taxon>
        <taxon>Actinomycetota</taxon>
        <taxon>Actinomycetes</taxon>
        <taxon>Motilibacterales</taxon>
        <taxon>Vallicoccaceae</taxon>
        <taxon>Vallicoccus</taxon>
    </lineage>
</organism>
<dbReference type="NCBIfam" id="TIGR02157">
    <property type="entry name" value="PA_CoA_Oxy2"/>
    <property type="match status" value="1"/>
</dbReference>
<comment type="caution">
    <text evidence="2">The sequence shown here is derived from an EMBL/GenBank/DDBJ whole genome shotgun (WGS) entry which is preliminary data.</text>
</comment>
<dbReference type="RefSeq" id="WP_119950422.1">
    <property type="nucleotide sequence ID" value="NZ_QZEZ01000004.1"/>
</dbReference>
<sequence length="124" mass="13489">MSTPEVRAEGGHGAVPVDGVATGAQAPTPASRRDWPLWEVFVRGRRGLAHTHVGSLHAPDAPMALRNARDLYTRRQEGVSLWVVPSASVTASSPDERDPFFAPAADKPYRHPTFYEVPDGVQHL</sequence>